<accession>A0A1T4L3G9</accession>
<dbReference type="RefSeq" id="WP_078711150.1">
    <property type="nucleotide sequence ID" value="NZ_FUWY01000002.1"/>
</dbReference>
<keyword evidence="2" id="KW-1185">Reference proteome</keyword>
<gene>
    <name evidence="1" type="ORF">SAMN02745191_0713</name>
</gene>
<organism evidence="1 2">
    <name type="scientific">Anaerorhabdus furcosa</name>
    <dbReference type="NCBI Taxonomy" id="118967"/>
    <lineage>
        <taxon>Bacteria</taxon>
        <taxon>Bacillati</taxon>
        <taxon>Bacillota</taxon>
        <taxon>Erysipelotrichia</taxon>
        <taxon>Erysipelotrichales</taxon>
        <taxon>Erysipelotrichaceae</taxon>
        <taxon>Anaerorhabdus</taxon>
    </lineage>
</organism>
<evidence type="ECO:0000313" key="2">
    <source>
        <dbReference type="Proteomes" id="UP000243297"/>
    </source>
</evidence>
<protein>
    <submittedName>
        <fullName evidence="1">Uncharacterized protein</fullName>
    </submittedName>
</protein>
<proteinExistence type="predicted"/>
<reference evidence="2" key="1">
    <citation type="submission" date="2017-02" db="EMBL/GenBank/DDBJ databases">
        <authorList>
            <person name="Varghese N."/>
            <person name="Submissions S."/>
        </authorList>
    </citation>
    <scope>NUCLEOTIDE SEQUENCE [LARGE SCALE GENOMIC DNA]</scope>
    <source>
        <strain evidence="2">ATCC 25662</strain>
    </source>
</reference>
<dbReference type="AlphaFoldDB" id="A0A1T4L3G9"/>
<name>A0A1T4L3G9_9FIRM</name>
<evidence type="ECO:0000313" key="1">
    <source>
        <dbReference type="EMBL" id="SJZ49193.1"/>
    </source>
</evidence>
<dbReference type="EMBL" id="FUWY01000002">
    <property type="protein sequence ID" value="SJZ49193.1"/>
    <property type="molecule type" value="Genomic_DNA"/>
</dbReference>
<sequence>METMKIKINSRMRSYDNIKYFKYRILKLIRLNKLGRVQSFKTEVDVNDNVIGYFVDIYLSYTQDNYIESFINQLKMLELPLQSLITYKDKKIELGTLEEVMFTSKDLPENMNIKVIKNELNDDLKYFGICKTDSCILYYLYGNEIKSKIKKLIQNKT</sequence>
<dbReference type="OrthoDB" id="1236987at2"/>
<dbReference type="Proteomes" id="UP000243297">
    <property type="component" value="Unassembled WGS sequence"/>
</dbReference>